<accession>A0A2J6WHU6</accession>
<dbReference type="InterPro" id="IPR007831">
    <property type="entry name" value="T2SS_GspE_N"/>
</dbReference>
<dbReference type="SUPFAM" id="SSF160246">
    <property type="entry name" value="EspE N-terminal domain-like"/>
    <property type="match status" value="1"/>
</dbReference>
<dbReference type="EMBL" id="PNIN01000060">
    <property type="protein sequence ID" value="PMP69963.1"/>
    <property type="molecule type" value="Genomic_DNA"/>
</dbReference>
<dbReference type="Gene3D" id="3.30.300.160">
    <property type="entry name" value="Type II secretion system, protein E, N-terminal domain"/>
    <property type="match status" value="1"/>
</dbReference>
<reference evidence="2 3" key="1">
    <citation type="submission" date="2018-01" db="EMBL/GenBank/DDBJ databases">
        <title>Metagenomic assembled genomes from two thermal pools in the Uzon Caldera, Kamchatka, Russia.</title>
        <authorList>
            <person name="Wilkins L."/>
            <person name="Ettinger C."/>
        </authorList>
    </citation>
    <scope>NUCLEOTIDE SEQUENCE [LARGE SCALE GENOMIC DNA]</scope>
    <source>
        <strain evidence="2">ZAV-05</strain>
    </source>
</reference>
<sequence>MKKLGEILLEKKILTKEELAQLLAKQQITRERLGDLVVKAGFLTTESLLNIVAEQYGLQYFNLKELVIPVALQKEVNFEILKKYRVVPVKLEDKKLFLGINDVSLLKDIDEIAFNLGKTIVPVLLSEISIDRILVDLEKLPYGTKDYQFKSLELIMQGGKNFDTLIITIIDYDDKIERIFIKENAPPFIKKSNMIEKIPYDSFTKSQILNIIKEVCDENERRSLVSNGFVSVKRSIMSKRFTLNFYKEKNSFFILVINNSSSFLNISNFKLGKDINKYLLEPAKGIFFLIAPFGHGKSSFITSIIDYLNSVGRYNILYIAERLNETLRNNRSNIVQIERSMIKDRAVFSEILNDFDPNILFIDNIDSSEMFSNVYKFVEAGRPAYIAFESNSIHSSVESLLYKESESSYKYHLNRLADNVKLFMNFRLVPSKNGQDKFFVYEYCVNSYKLKKIIRDNALNLIHTQVRGTGDYIPFELQLADLFLNNLITYEVAENFSLDVDLFKRHAKING</sequence>
<dbReference type="Pfam" id="PF05157">
    <property type="entry name" value="MshEN"/>
    <property type="match status" value="1"/>
</dbReference>
<evidence type="ECO:0000313" key="3">
    <source>
        <dbReference type="Proteomes" id="UP000242881"/>
    </source>
</evidence>
<protein>
    <recommendedName>
        <fullName evidence="1">Type II secretion system protein GspE N-terminal domain-containing protein</fullName>
    </recommendedName>
</protein>
<evidence type="ECO:0000259" key="1">
    <source>
        <dbReference type="Pfam" id="PF05157"/>
    </source>
</evidence>
<dbReference type="Gene3D" id="3.30.450.90">
    <property type="match status" value="1"/>
</dbReference>
<dbReference type="Proteomes" id="UP000242881">
    <property type="component" value="Unassembled WGS sequence"/>
</dbReference>
<evidence type="ECO:0000313" key="2">
    <source>
        <dbReference type="EMBL" id="PMP69963.1"/>
    </source>
</evidence>
<gene>
    <name evidence="2" type="ORF">C0187_06140</name>
</gene>
<dbReference type="Gene3D" id="3.40.50.300">
    <property type="entry name" value="P-loop containing nucleotide triphosphate hydrolases"/>
    <property type="match status" value="1"/>
</dbReference>
<dbReference type="InterPro" id="IPR037257">
    <property type="entry name" value="T2SS_E_N_sf"/>
</dbReference>
<dbReference type="InterPro" id="IPR027417">
    <property type="entry name" value="P-loop_NTPase"/>
</dbReference>
<feature type="domain" description="Type II secretion system protein GspE N-terminal" evidence="1">
    <location>
        <begin position="56"/>
        <end position="137"/>
    </location>
</feature>
<dbReference type="SUPFAM" id="SSF52540">
    <property type="entry name" value="P-loop containing nucleoside triphosphate hydrolases"/>
    <property type="match status" value="1"/>
</dbReference>
<organism evidence="2 3">
    <name type="scientific">Calditerrivibrio nitroreducens</name>
    <dbReference type="NCBI Taxonomy" id="477976"/>
    <lineage>
        <taxon>Bacteria</taxon>
        <taxon>Pseudomonadati</taxon>
        <taxon>Deferribacterota</taxon>
        <taxon>Deferribacteres</taxon>
        <taxon>Deferribacterales</taxon>
        <taxon>Calditerrivibrionaceae</taxon>
    </lineage>
</organism>
<comment type="caution">
    <text evidence="2">The sequence shown here is derived from an EMBL/GenBank/DDBJ whole genome shotgun (WGS) entry which is preliminary data.</text>
</comment>
<proteinExistence type="predicted"/>
<dbReference type="AlphaFoldDB" id="A0A2J6WHU6"/>
<name>A0A2J6WHU6_9BACT</name>